<comment type="caution">
    <text evidence="2">The sequence shown here is derived from an EMBL/GenBank/DDBJ whole genome shotgun (WGS) entry which is preliminary data.</text>
</comment>
<dbReference type="Pfam" id="PF08808">
    <property type="entry name" value="RES"/>
    <property type="match status" value="1"/>
</dbReference>
<dbReference type="OrthoDB" id="7257056at2"/>
<name>A0A841JRB9_9BACT</name>
<dbReference type="Proteomes" id="UP000538666">
    <property type="component" value="Unassembled WGS sequence"/>
</dbReference>
<proteinExistence type="predicted"/>
<feature type="domain" description="RES" evidence="1">
    <location>
        <begin position="51"/>
        <end position="186"/>
    </location>
</feature>
<dbReference type="RefSeq" id="WP_050058702.1">
    <property type="nucleotide sequence ID" value="NZ_JACHEK010000003.1"/>
</dbReference>
<gene>
    <name evidence="2" type="ORF">HNQ77_001649</name>
</gene>
<accession>A0A841JRB9</accession>
<evidence type="ECO:0000313" key="2">
    <source>
        <dbReference type="EMBL" id="MBB6143700.1"/>
    </source>
</evidence>
<dbReference type="AlphaFoldDB" id="A0A841JRB9"/>
<reference evidence="2 3" key="1">
    <citation type="submission" date="2020-08" db="EMBL/GenBank/DDBJ databases">
        <title>Genomic Encyclopedia of Type Strains, Phase IV (KMG-IV): sequencing the most valuable type-strain genomes for metagenomic binning, comparative biology and taxonomic classification.</title>
        <authorList>
            <person name="Goeker M."/>
        </authorList>
    </citation>
    <scope>NUCLEOTIDE SEQUENCE [LARGE SCALE GENOMIC DNA]</scope>
    <source>
        <strain evidence="2 3">DSM 103733</strain>
    </source>
</reference>
<sequence>MTDSPGEHPPPHPELPTQKPIIFTLHAGEAIYRHHQKIHDPVFFGMSGNYRFDDPNCDPDNGSPGCFGVLYAGEDPECCLLESCGATTGVPSVSGAYLDARTIARMELTEDLRLVDLVEPGGLTSIGADNRLTTGSYSISQQWSAALRQHPTKPDGIRYRSRHAPERVAYAIYSRPPSTFSVSSLGSFTDPANDDLFRRILKTYKFAFI</sequence>
<evidence type="ECO:0000259" key="1">
    <source>
        <dbReference type="SMART" id="SM00953"/>
    </source>
</evidence>
<organism evidence="2 3">
    <name type="scientific">Silvibacterium bohemicum</name>
    <dbReference type="NCBI Taxonomy" id="1577686"/>
    <lineage>
        <taxon>Bacteria</taxon>
        <taxon>Pseudomonadati</taxon>
        <taxon>Acidobacteriota</taxon>
        <taxon>Terriglobia</taxon>
        <taxon>Terriglobales</taxon>
        <taxon>Acidobacteriaceae</taxon>
        <taxon>Silvibacterium</taxon>
    </lineage>
</organism>
<dbReference type="EMBL" id="JACHEK010000003">
    <property type="protein sequence ID" value="MBB6143700.1"/>
    <property type="molecule type" value="Genomic_DNA"/>
</dbReference>
<dbReference type="SMART" id="SM00953">
    <property type="entry name" value="RES"/>
    <property type="match status" value="1"/>
</dbReference>
<keyword evidence="3" id="KW-1185">Reference proteome</keyword>
<evidence type="ECO:0000313" key="3">
    <source>
        <dbReference type="Proteomes" id="UP000538666"/>
    </source>
</evidence>
<protein>
    <recommendedName>
        <fullName evidence="1">RES domain-containing protein</fullName>
    </recommendedName>
</protein>
<dbReference type="InterPro" id="IPR014914">
    <property type="entry name" value="RES_dom"/>
</dbReference>